<dbReference type="PANTHER" id="PTHR38037:SF2">
    <property type="entry name" value="ATP-DEPENDENT ZINC PROTEASE DOMAIN-CONTAINING PROTEIN-RELATED"/>
    <property type="match status" value="1"/>
</dbReference>
<dbReference type="Gene3D" id="2.40.70.10">
    <property type="entry name" value="Acid Proteases"/>
    <property type="match status" value="1"/>
</dbReference>
<sequence length="177" mass="19813">MLKNLLLVFTLLMASHAAMADKQVVGAAEYVKVLEADLAFLSRVDTGAASTSLHAVEMHVLDGVNINPADYSEAEQKSVVRPKMRSNIGKYLQFTTENEQGERHQGKAKITDVVAVRNSQGLEVRYKVALAVAWQGQAKTVEVNLRNRSKMHYKMLLGRNWLEGDYLVDVERNKNLK</sequence>
<dbReference type="RefSeq" id="WP_055733744.1">
    <property type="nucleotide sequence ID" value="NZ_BMDY01000018.1"/>
</dbReference>
<evidence type="ECO:0000259" key="2">
    <source>
        <dbReference type="Pfam" id="PF05618"/>
    </source>
</evidence>
<dbReference type="SUPFAM" id="SSF50630">
    <property type="entry name" value="Acid proteases"/>
    <property type="match status" value="1"/>
</dbReference>
<dbReference type="Pfam" id="PF05618">
    <property type="entry name" value="Zn_protease"/>
    <property type="match status" value="1"/>
</dbReference>
<feature type="chain" id="PRO_5047202759" description="Retropepsin-like aspartic endopeptidase domain-containing protein" evidence="1">
    <location>
        <begin position="21"/>
        <end position="177"/>
    </location>
</feature>
<dbReference type="PANTHER" id="PTHR38037">
    <property type="entry name" value="ZN_PROTEASE DOMAIN-CONTAINING PROTEIN"/>
    <property type="match status" value="1"/>
</dbReference>
<dbReference type="InterPro" id="IPR008503">
    <property type="entry name" value="Asp_endopeptidase"/>
</dbReference>
<dbReference type="InterPro" id="IPR021109">
    <property type="entry name" value="Peptidase_aspartic_dom_sf"/>
</dbReference>
<keyword evidence="4" id="KW-1185">Reference proteome</keyword>
<proteinExistence type="predicted"/>
<evidence type="ECO:0000313" key="4">
    <source>
        <dbReference type="Proteomes" id="UP000651977"/>
    </source>
</evidence>
<protein>
    <recommendedName>
        <fullName evidence="2">Retropepsin-like aspartic endopeptidase domain-containing protein</fullName>
    </recommendedName>
</protein>
<gene>
    <name evidence="3" type="ORF">GCM10007414_28620</name>
</gene>
<dbReference type="EMBL" id="BMDY01000018">
    <property type="protein sequence ID" value="GGB13516.1"/>
    <property type="molecule type" value="Genomic_DNA"/>
</dbReference>
<accession>A0ABQ1I3P5</accession>
<name>A0ABQ1I3P5_9ALTE</name>
<comment type="caution">
    <text evidence="3">The sequence shown here is derived from an EMBL/GenBank/DDBJ whole genome shotgun (WGS) entry which is preliminary data.</text>
</comment>
<dbReference type="Proteomes" id="UP000651977">
    <property type="component" value="Unassembled WGS sequence"/>
</dbReference>
<feature type="domain" description="Retropepsin-like aspartic endopeptidase" evidence="2">
    <location>
        <begin position="24"/>
        <end position="173"/>
    </location>
</feature>
<feature type="signal peptide" evidence="1">
    <location>
        <begin position="1"/>
        <end position="20"/>
    </location>
</feature>
<keyword evidence="1" id="KW-0732">Signal</keyword>
<organism evidence="3 4">
    <name type="scientific">Agarivorans gilvus</name>
    <dbReference type="NCBI Taxonomy" id="680279"/>
    <lineage>
        <taxon>Bacteria</taxon>
        <taxon>Pseudomonadati</taxon>
        <taxon>Pseudomonadota</taxon>
        <taxon>Gammaproteobacteria</taxon>
        <taxon>Alteromonadales</taxon>
        <taxon>Alteromonadaceae</taxon>
        <taxon>Agarivorans</taxon>
    </lineage>
</organism>
<evidence type="ECO:0000313" key="3">
    <source>
        <dbReference type="EMBL" id="GGB13516.1"/>
    </source>
</evidence>
<evidence type="ECO:0000256" key="1">
    <source>
        <dbReference type="SAM" id="SignalP"/>
    </source>
</evidence>
<reference evidence="4" key="1">
    <citation type="journal article" date="2019" name="Int. J. Syst. Evol. Microbiol.">
        <title>The Global Catalogue of Microorganisms (GCM) 10K type strain sequencing project: providing services to taxonomists for standard genome sequencing and annotation.</title>
        <authorList>
            <consortium name="The Broad Institute Genomics Platform"/>
            <consortium name="The Broad Institute Genome Sequencing Center for Infectious Disease"/>
            <person name="Wu L."/>
            <person name="Ma J."/>
        </authorList>
    </citation>
    <scope>NUCLEOTIDE SEQUENCE [LARGE SCALE GENOMIC DNA]</scope>
    <source>
        <strain evidence="4">CGMCC 1.10131</strain>
    </source>
</reference>